<evidence type="ECO:0000313" key="2">
    <source>
        <dbReference type="EMBL" id="ORZ00245.1"/>
    </source>
</evidence>
<name>A0A1X2HLF6_SYNRA</name>
<keyword evidence="1" id="KW-0472">Membrane</keyword>
<organism evidence="2 3">
    <name type="scientific">Syncephalastrum racemosum</name>
    <name type="common">Filamentous fungus</name>
    <dbReference type="NCBI Taxonomy" id="13706"/>
    <lineage>
        <taxon>Eukaryota</taxon>
        <taxon>Fungi</taxon>
        <taxon>Fungi incertae sedis</taxon>
        <taxon>Mucoromycota</taxon>
        <taxon>Mucoromycotina</taxon>
        <taxon>Mucoromycetes</taxon>
        <taxon>Mucorales</taxon>
        <taxon>Syncephalastraceae</taxon>
        <taxon>Syncephalastrum</taxon>
    </lineage>
</organism>
<protein>
    <submittedName>
        <fullName evidence="2">Uncharacterized protein</fullName>
    </submittedName>
</protein>
<dbReference type="Proteomes" id="UP000242180">
    <property type="component" value="Unassembled WGS sequence"/>
</dbReference>
<evidence type="ECO:0000256" key="1">
    <source>
        <dbReference type="SAM" id="Phobius"/>
    </source>
</evidence>
<feature type="transmembrane region" description="Helical" evidence="1">
    <location>
        <begin position="125"/>
        <end position="148"/>
    </location>
</feature>
<reference evidence="2 3" key="1">
    <citation type="submission" date="2016-07" db="EMBL/GenBank/DDBJ databases">
        <title>Pervasive Adenine N6-methylation of Active Genes in Fungi.</title>
        <authorList>
            <consortium name="DOE Joint Genome Institute"/>
            <person name="Mondo S.J."/>
            <person name="Dannebaum R.O."/>
            <person name="Kuo R.C."/>
            <person name="Labutti K."/>
            <person name="Haridas S."/>
            <person name="Kuo A."/>
            <person name="Salamov A."/>
            <person name="Ahrendt S.R."/>
            <person name="Lipzen A."/>
            <person name="Sullivan W."/>
            <person name="Andreopoulos W.B."/>
            <person name="Clum A."/>
            <person name="Lindquist E."/>
            <person name="Daum C."/>
            <person name="Ramamoorthy G.K."/>
            <person name="Gryganskyi A."/>
            <person name="Culley D."/>
            <person name="Magnuson J.K."/>
            <person name="James T.Y."/>
            <person name="O'Malley M.A."/>
            <person name="Stajich J.E."/>
            <person name="Spatafora J.W."/>
            <person name="Visel A."/>
            <person name="Grigoriev I.V."/>
        </authorList>
    </citation>
    <scope>NUCLEOTIDE SEQUENCE [LARGE SCALE GENOMIC DNA]</scope>
    <source>
        <strain evidence="2 3">NRRL 2496</strain>
    </source>
</reference>
<sequence>MQTYQGDWVALFGMKRAERGTYLCGQWRSDYAPNVYVTFMYKKAKVRAFGQGRAGHLILLWRKMKQKRKKKNLRTKLVWHLRRRFNGWSHTHEHLYERKKKEVIDSPEERRTMTRMGPLKRFVRCLLFFIYLTCVCTCSCCSLCPALINNEKFFHAYGAK</sequence>
<dbReference type="AlphaFoldDB" id="A0A1X2HLF6"/>
<keyword evidence="3" id="KW-1185">Reference proteome</keyword>
<keyword evidence="1" id="KW-0812">Transmembrane</keyword>
<dbReference type="InParanoid" id="A0A1X2HLF6"/>
<proteinExistence type="predicted"/>
<keyword evidence="1" id="KW-1133">Transmembrane helix</keyword>
<accession>A0A1X2HLF6</accession>
<comment type="caution">
    <text evidence="2">The sequence shown here is derived from an EMBL/GenBank/DDBJ whole genome shotgun (WGS) entry which is preliminary data.</text>
</comment>
<gene>
    <name evidence="2" type="ORF">BCR43DRAFT_134086</name>
</gene>
<dbReference type="EMBL" id="MCGN01000002">
    <property type="protein sequence ID" value="ORZ00245.1"/>
    <property type="molecule type" value="Genomic_DNA"/>
</dbReference>
<evidence type="ECO:0000313" key="3">
    <source>
        <dbReference type="Proteomes" id="UP000242180"/>
    </source>
</evidence>